<keyword evidence="6" id="KW-1185">Reference proteome</keyword>
<comment type="subcellular location">
    <subcellularLocation>
        <location evidence="1">Cell outer membrane</location>
    </subcellularLocation>
</comment>
<feature type="chain" id="PRO_5004904355" evidence="4">
    <location>
        <begin position="23"/>
        <end position="585"/>
    </location>
</feature>
<dbReference type="STRING" id="869213.GCA_000517085_02050"/>
<organism evidence="5 6">
    <name type="scientific">Saccharicrinis fermentans DSM 9555 = JCM 21142</name>
    <dbReference type="NCBI Taxonomy" id="869213"/>
    <lineage>
        <taxon>Bacteria</taxon>
        <taxon>Pseudomonadati</taxon>
        <taxon>Bacteroidota</taxon>
        <taxon>Bacteroidia</taxon>
        <taxon>Marinilabiliales</taxon>
        <taxon>Marinilabiliaceae</taxon>
        <taxon>Saccharicrinis</taxon>
    </lineage>
</organism>
<accession>W7YJD7</accession>
<dbReference type="EMBL" id="BAMD01000050">
    <property type="protein sequence ID" value="GAF04621.1"/>
    <property type="molecule type" value="Genomic_DNA"/>
</dbReference>
<evidence type="ECO:0000313" key="6">
    <source>
        <dbReference type="Proteomes" id="UP000019402"/>
    </source>
</evidence>
<name>W7YJD7_9BACT</name>
<gene>
    <name evidence="5" type="ORF">JCM21142_93333</name>
</gene>
<evidence type="ECO:0000313" key="5">
    <source>
        <dbReference type="EMBL" id="GAF04621.1"/>
    </source>
</evidence>
<sequence length="585" mass="66040">MKHINKILLLAVSVLCFVSVNGQELNKDVKVVREYNPIISDAYKINEMPVDEVDQASFNPDFSYDILSKAMSSGLAVEPISAARLTPERKTILDKSYVKGGLGNYVTLFGELNYNVLRSEEYAVGLNLGHITSAGDVELEDDTKVDAPFHDTWASLYFRRFWKDYTLSIDADFLHNIYHYYGYQNLEETDSYYGLTYPLEPFLGEDLMADERQRLSSFDLSVGLNNKVLDDSGTPFDAEFEFGTFGNVTGVQENHFGLNGTVRSYMNDMFVDVVGGFDYYGTSIPDSISPLYQFVDRSMTVVNLSPALGFQFEGANVKIGLDIFAQLGGEDDDFNVSPHLEADLEIAEGIVTAFAGVKGDYYINNYEKIQRENRFVSADVNVNNSFHGIHLFGGLRGNFSSQTSFTARLDYSTFENEHFFINRSYADVSPLSAVSGQIYQSNIFDVEYDDGSLLSISGELKYEPSSSFNMLLKGKYNGWNMDRLAQAWHKPEMELGVSANYEFADDLWFNLSMYSIGKRYAWDVLGEEEKELKGVIDLNMGLNYYMSSKWTLFANVNNLLIGKYYQYNGYPLQGLNLRAGVGYSF</sequence>
<comment type="caution">
    <text evidence="5">The sequence shown here is derived from an EMBL/GenBank/DDBJ whole genome shotgun (WGS) entry which is preliminary data.</text>
</comment>
<keyword evidence="5" id="KW-0675">Receptor</keyword>
<dbReference type="Proteomes" id="UP000019402">
    <property type="component" value="Unassembled WGS sequence"/>
</dbReference>
<dbReference type="Gene3D" id="2.40.170.20">
    <property type="entry name" value="TonB-dependent receptor, beta-barrel domain"/>
    <property type="match status" value="1"/>
</dbReference>
<proteinExistence type="predicted"/>
<dbReference type="InterPro" id="IPR036942">
    <property type="entry name" value="Beta-barrel_TonB_sf"/>
</dbReference>
<evidence type="ECO:0000256" key="1">
    <source>
        <dbReference type="ARBA" id="ARBA00004442"/>
    </source>
</evidence>
<keyword evidence="4" id="KW-0732">Signal</keyword>
<protein>
    <submittedName>
        <fullName evidence="5">Outer membrane cobalamin receptor protein</fullName>
    </submittedName>
</protein>
<dbReference type="RefSeq" id="WP_027471727.1">
    <property type="nucleotide sequence ID" value="NZ_BAMD01000050.1"/>
</dbReference>
<evidence type="ECO:0000256" key="4">
    <source>
        <dbReference type="SAM" id="SignalP"/>
    </source>
</evidence>
<dbReference type="SUPFAM" id="SSF56935">
    <property type="entry name" value="Porins"/>
    <property type="match status" value="1"/>
</dbReference>
<evidence type="ECO:0000256" key="2">
    <source>
        <dbReference type="ARBA" id="ARBA00023136"/>
    </source>
</evidence>
<evidence type="ECO:0000256" key="3">
    <source>
        <dbReference type="ARBA" id="ARBA00023237"/>
    </source>
</evidence>
<dbReference type="AlphaFoldDB" id="W7YJD7"/>
<dbReference type="GO" id="GO:0009279">
    <property type="term" value="C:cell outer membrane"/>
    <property type="evidence" value="ECO:0007669"/>
    <property type="project" value="UniProtKB-SubCell"/>
</dbReference>
<reference evidence="5 6" key="1">
    <citation type="journal article" date="2014" name="Genome Announc.">
        <title>Draft Genome Sequence of Cytophaga fermentans JCM 21142T, a Facultative Anaerobe Isolated from Marine Mud.</title>
        <authorList>
            <person name="Starns D."/>
            <person name="Oshima K."/>
            <person name="Suda W."/>
            <person name="Iino T."/>
            <person name="Yuki M."/>
            <person name="Inoue J."/>
            <person name="Kitamura K."/>
            <person name="Iida T."/>
            <person name="Darby A."/>
            <person name="Hattori M."/>
            <person name="Ohkuma M."/>
        </authorList>
    </citation>
    <scope>NUCLEOTIDE SEQUENCE [LARGE SCALE GENOMIC DNA]</scope>
    <source>
        <strain evidence="5 6">JCM 21142</strain>
    </source>
</reference>
<dbReference type="eggNOG" id="COG4206">
    <property type="taxonomic scope" value="Bacteria"/>
</dbReference>
<keyword evidence="2" id="KW-0472">Membrane</keyword>
<keyword evidence="3" id="KW-0998">Cell outer membrane</keyword>
<dbReference type="OrthoDB" id="1264254at2"/>
<feature type="signal peptide" evidence="4">
    <location>
        <begin position="1"/>
        <end position="22"/>
    </location>
</feature>